<dbReference type="PANTHER" id="PTHR30290">
    <property type="entry name" value="PERIPLASMIC BINDING COMPONENT OF ABC TRANSPORTER"/>
    <property type="match status" value="1"/>
</dbReference>
<keyword evidence="1 2" id="KW-0732">Signal</keyword>
<comment type="caution">
    <text evidence="4">The sequence shown here is derived from an EMBL/GenBank/DDBJ whole genome shotgun (WGS) entry which is preliminary data.</text>
</comment>
<feature type="chain" id="PRO_5018576988" evidence="2">
    <location>
        <begin position="28"/>
        <end position="611"/>
    </location>
</feature>
<proteinExistence type="predicted"/>
<evidence type="ECO:0000313" key="4">
    <source>
        <dbReference type="EMBL" id="RWX57035.1"/>
    </source>
</evidence>
<dbReference type="OrthoDB" id="9803988at2"/>
<dbReference type="InterPro" id="IPR039424">
    <property type="entry name" value="SBP_5"/>
</dbReference>
<dbReference type="SUPFAM" id="SSF53850">
    <property type="entry name" value="Periplasmic binding protein-like II"/>
    <property type="match status" value="1"/>
</dbReference>
<gene>
    <name evidence="4" type="ORF">EDI28_03065</name>
</gene>
<dbReference type="FunFam" id="3.10.105.10:FF:000005">
    <property type="entry name" value="ABC transporter substrate-binding protein"/>
    <property type="match status" value="1"/>
</dbReference>
<dbReference type="InterPro" id="IPR000914">
    <property type="entry name" value="SBP_5_dom"/>
</dbReference>
<name>A0A3S3QUG3_9GAMM</name>
<dbReference type="PANTHER" id="PTHR30290:SF64">
    <property type="entry name" value="ABC TRANSPORTER PERIPLASMIC BINDING PROTEIN"/>
    <property type="match status" value="1"/>
</dbReference>
<accession>A0A3S3QUG3</accession>
<dbReference type="Pfam" id="PF00496">
    <property type="entry name" value="SBP_bac_5"/>
    <property type="match status" value="1"/>
</dbReference>
<dbReference type="Gene3D" id="3.10.105.10">
    <property type="entry name" value="Dipeptide-binding Protein, Domain 3"/>
    <property type="match status" value="1"/>
</dbReference>
<dbReference type="GO" id="GO:1904680">
    <property type="term" value="F:peptide transmembrane transporter activity"/>
    <property type="evidence" value="ECO:0007669"/>
    <property type="project" value="TreeGrafter"/>
</dbReference>
<feature type="signal peptide" evidence="2">
    <location>
        <begin position="1"/>
        <end position="27"/>
    </location>
</feature>
<evidence type="ECO:0000256" key="2">
    <source>
        <dbReference type="SAM" id="SignalP"/>
    </source>
</evidence>
<sequence length="611" mass="70085">MLMNKKVPLLVAMLFAIGTIQVADVHAAEVIESTSLVGFGNAKYSSNFSHFDYVNPQAPKGGQVTYAQVGTFDSFNRYASRGVSAAGADAIYDTLFIASSDEIDSHYPLIAEKVRYADDYSWMEVDINPNARFHDGHPILATDVAFTFDKFLKEGVAQYKVYYKDVKSVTAKSELTARIDMIRPNREILFSLVQGMIVLPEHYWKDKNLSEPLNTPPLGSSAYKVSGYKSGQSVTYALVDDYWAKDLPVNIGRHNFETIKYDYYRDETVTLEAFKAGEYDIREENVAKFWATMYQGPNFEQGYILKEEIPHQIPQSMQAFVFNTESPYFQDARVREALTYAMDFEWMNKSLFYNQYKRTRSYFQNTEYEASGLPSDAELQVLKPVKDKVPPRVFTEAYQPPVTDGSGRIRNQMRKAIALLKQSGWVLKNKVMSNAKTGEPFVFELLIYSPTTERLAIPVQKNLKLMGIDMKIRTVDTTQYIKRLRDRDFDMVSAGYGANPYPKPNLLIAWNSNFIDSTYNTAGVKDPAIDYLTEKIAENQQDPEALLNYGRALDRVLQWNFYVIPQWHISQFRVASWNKFSRPTVRPKYTLGKDTWWIDPVKAAKLPEKRR</sequence>
<dbReference type="GO" id="GO:0042884">
    <property type="term" value="P:microcin transport"/>
    <property type="evidence" value="ECO:0007669"/>
    <property type="project" value="TreeGrafter"/>
</dbReference>
<dbReference type="InterPro" id="IPR030678">
    <property type="entry name" value="Peptide/Ni-bd"/>
</dbReference>
<organism evidence="4 5">
    <name type="scientific">Photobacterium chitinilyticum</name>
    <dbReference type="NCBI Taxonomy" id="2485123"/>
    <lineage>
        <taxon>Bacteria</taxon>
        <taxon>Pseudomonadati</taxon>
        <taxon>Pseudomonadota</taxon>
        <taxon>Gammaproteobacteria</taxon>
        <taxon>Vibrionales</taxon>
        <taxon>Vibrionaceae</taxon>
        <taxon>Photobacterium</taxon>
    </lineage>
</organism>
<dbReference type="GO" id="GO:0043190">
    <property type="term" value="C:ATP-binding cassette (ABC) transporter complex"/>
    <property type="evidence" value="ECO:0007669"/>
    <property type="project" value="InterPro"/>
</dbReference>
<dbReference type="GO" id="GO:0030288">
    <property type="term" value="C:outer membrane-bounded periplasmic space"/>
    <property type="evidence" value="ECO:0007669"/>
    <property type="project" value="TreeGrafter"/>
</dbReference>
<evidence type="ECO:0000259" key="3">
    <source>
        <dbReference type="Pfam" id="PF00496"/>
    </source>
</evidence>
<dbReference type="AlphaFoldDB" id="A0A3S3QUG3"/>
<dbReference type="CDD" id="cd08497">
    <property type="entry name" value="MbnE-like"/>
    <property type="match status" value="1"/>
</dbReference>
<dbReference type="Proteomes" id="UP000287563">
    <property type="component" value="Unassembled WGS sequence"/>
</dbReference>
<keyword evidence="5" id="KW-1185">Reference proteome</keyword>
<protein>
    <submittedName>
        <fullName evidence="4">ABC transporter substrate-binding protein</fullName>
    </submittedName>
</protein>
<dbReference type="GO" id="GO:0015833">
    <property type="term" value="P:peptide transport"/>
    <property type="evidence" value="ECO:0007669"/>
    <property type="project" value="TreeGrafter"/>
</dbReference>
<dbReference type="PIRSF" id="PIRSF002741">
    <property type="entry name" value="MppA"/>
    <property type="match status" value="1"/>
</dbReference>
<reference evidence="4 5" key="1">
    <citation type="submission" date="2018-11" db="EMBL/GenBank/DDBJ databases">
        <title>Photobacterium sp. BEI247 sp. nov., a marine bacterium isolated from Yongle Blue Hole in the South China Sea.</title>
        <authorList>
            <person name="Wang X."/>
        </authorList>
    </citation>
    <scope>NUCLEOTIDE SEQUENCE [LARGE SCALE GENOMIC DNA]</scope>
    <source>
        <strain evidence="5">BEI247</strain>
    </source>
</reference>
<evidence type="ECO:0000313" key="5">
    <source>
        <dbReference type="Proteomes" id="UP000287563"/>
    </source>
</evidence>
<feature type="domain" description="Solute-binding protein family 5" evidence="3">
    <location>
        <begin position="107"/>
        <end position="513"/>
    </location>
</feature>
<evidence type="ECO:0000256" key="1">
    <source>
        <dbReference type="ARBA" id="ARBA00022729"/>
    </source>
</evidence>
<dbReference type="Gene3D" id="3.40.190.10">
    <property type="entry name" value="Periplasmic binding protein-like II"/>
    <property type="match status" value="1"/>
</dbReference>
<dbReference type="EMBL" id="RJLM01000001">
    <property type="protein sequence ID" value="RWX57035.1"/>
    <property type="molecule type" value="Genomic_DNA"/>
</dbReference>